<dbReference type="Pfam" id="PF12833">
    <property type="entry name" value="HTH_18"/>
    <property type="match status" value="1"/>
</dbReference>
<feature type="domain" description="HTH araC/xylS-type" evidence="4">
    <location>
        <begin position="179"/>
        <end position="277"/>
    </location>
</feature>
<dbReference type="SMART" id="SM00342">
    <property type="entry name" value="HTH_ARAC"/>
    <property type="match status" value="1"/>
</dbReference>
<evidence type="ECO:0000313" key="5">
    <source>
        <dbReference type="EMBL" id="GGN12473.1"/>
    </source>
</evidence>
<dbReference type="InterPro" id="IPR037923">
    <property type="entry name" value="HTH-like"/>
</dbReference>
<keyword evidence="1" id="KW-0805">Transcription regulation</keyword>
<evidence type="ECO:0000259" key="4">
    <source>
        <dbReference type="PROSITE" id="PS01124"/>
    </source>
</evidence>
<dbReference type="Gene3D" id="1.10.10.60">
    <property type="entry name" value="Homeodomain-like"/>
    <property type="match status" value="1"/>
</dbReference>
<accession>A0ABQ2ILX4</accession>
<protein>
    <submittedName>
        <fullName evidence="5">Transcriptional regulator</fullName>
    </submittedName>
</protein>
<organism evidence="5 6">
    <name type="scientific">Dyadobacter beijingensis</name>
    <dbReference type="NCBI Taxonomy" id="365489"/>
    <lineage>
        <taxon>Bacteria</taxon>
        <taxon>Pseudomonadati</taxon>
        <taxon>Bacteroidota</taxon>
        <taxon>Cytophagia</taxon>
        <taxon>Cytophagales</taxon>
        <taxon>Spirosomataceae</taxon>
        <taxon>Dyadobacter</taxon>
    </lineage>
</organism>
<dbReference type="Proteomes" id="UP000632339">
    <property type="component" value="Unassembled WGS sequence"/>
</dbReference>
<comment type="caution">
    <text evidence="5">The sequence shown here is derived from an EMBL/GenBank/DDBJ whole genome shotgun (WGS) entry which is preliminary data.</text>
</comment>
<gene>
    <name evidence="5" type="ORF">GCM10010967_55700</name>
</gene>
<evidence type="ECO:0000256" key="3">
    <source>
        <dbReference type="ARBA" id="ARBA00023163"/>
    </source>
</evidence>
<keyword evidence="3" id="KW-0804">Transcription</keyword>
<dbReference type="Gene3D" id="2.60.120.10">
    <property type="entry name" value="Jelly Rolls"/>
    <property type="match status" value="1"/>
</dbReference>
<sequence>MQKNFPEPAGYAGQGTPLFEIKALETDNLRTLPYSPEQAGQMLWVTKGHLEIMFEMETHELRAGTTLFLTPGQAYYIRFASPDLEGLVLRFPVGFMPTGSDLPYPDLTFRISRIFEVDEWTTVSMMSIIQCMRQEMRNKHSRNGDVLAVYLKIVLIHLARQQSVELRASFRADMAVLARRFFDLLERQYHVNKKVSEYADELAVTPNYLNQIVKQETGMSVSANIRRRLLLQAKRMALIQGINMKTVAYKLGFDDTAHFSKFFKMGCGCTFTSYKKCIPSAAHLA</sequence>
<proteinExistence type="predicted"/>
<dbReference type="InterPro" id="IPR014710">
    <property type="entry name" value="RmlC-like_jellyroll"/>
</dbReference>
<dbReference type="SUPFAM" id="SSF46689">
    <property type="entry name" value="Homeodomain-like"/>
    <property type="match status" value="1"/>
</dbReference>
<dbReference type="SUPFAM" id="SSF51215">
    <property type="entry name" value="Regulatory protein AraC"/>
    <property type="match status" value="1"/>
</dbReference>
<dbReference type="PROSITE" id="PS01124">
    <property type="entry name" value="HTH_ARAC_FAMILY_2"/>
    <property type="match status" value="1"/>
</dbReference>
<dbReference type="PANTHER" id="PTHR43280">
    <property type="entry name" value="ARAC-FAMILY TRANSCRIPTIONAL REGULATOR"/>
    <property type="match status" value="1"/>
</dbReference>
<dbReference type="InterPro" id="IPR018060">
    <property type="entry name" value="HTH_AraC"/>
</dbReference>
<reference evidence="6" key="1">
    <citation type="journal article" date="2019" name="Int. J. Syst. Evol. Microbiol.">
        <title>The Global Catalogue of Microorganisms (GCM) 10K type strain sequencing project: providing services to taxonomists for standard genome sequencing and annotation.</title>
        <authorList>
            <consortium name="The Broad Institute Genomics Platform"/>
            <consortium name="The Broad Institute Genome Sequencing Center for Infectious Disease"/>
            <person name="Wu L."/>
            <person name="Ma J."/>
        </authorList>
    </citation>
    <scope>NUCLEOTIDE SEQUENCE [LARGE SCALE GENOMIC DNA]</scope>
    <source>
        <strain evidence="6">CGMCC 1.6375</strain>
    </source>
</reference>
<keyword evidence="6" id="KW-1185">Reference proteome</keyword>
<dbReference type="PANTHER" id="PTHR43280:SF32">
    <property type="entry name" value="TRANSCRIPTIONAL REGULATORY PROTEIN"/>
    <property type="match status" value="1"/>
</dbReference>
<name>A0ABQ2ILX4_9BACT</name>
<evidence type="ECO:0000313" key="6">
    <source>
        <dbReference type="Proteomes" id="UP000632339"/>
    </source>
</evidence>
<keyword evidence="2" id="KW-0238">DNA-binding</keyword>
<evidence type="ECO:0000256" key="1">
    <source>
        <dbReference type="ARBA" id="ARBA00023015"/>
    </source>
</evidence>
<evidence type="ECO:0000256" key="2">
    <source>
        <dbReference type="ARBA" id="ARBA00023125"/>
    </source>
</evidence>
<dbReference type="InterPro" id="IPR009057">
    <property type="entry name" value="Homeodomain-like_sf"/>
</dbReference>
<dbReference type="EMBL" id="BMLI01000004">
    <property type="protein sequence ID" value="GGN12473.1"/>
    <property type="molecule type" value="Genomic_DNA"/>
</dbReference>